<proteinExistence type="predicted"/>
<reference evidence="6" key="1">
    <citation type="journal article" date="2019" name="Int. J. Syst. Evol. Microbiol.">
        <title>The Global Catalogue of Microorganisms (GCM) 10K type strain sequencing project: providing services to taxonomists for standard genome sequencing and annotation.</title>
        <authorList>
            <consortium name="The Broad Institute Genomics Platform"/>
            <consortium name="The Broad Institute Genome Sequencing Center for Infectious Disease"/>
            <person name="Wu L."/>
            <person name="Ma J."/>
        </authorList>
    </citation>
    <scope>NUCLEOTIDE SEQUENCE [LARGE SCALE GENOMIC DNA]</scope>
    <source>
        <strain evidence="6">KCTC 42424</strain>
    </source>
</reference>
<evidence type="ECO:0000256" key="1">
    <source>
        <dbReference type="ARBA" id="ARBA00023015"/>
    </source>
</evidence>
<dbReference type="Proteomes" id="UP001595722">
    <property type="component" value="Unassembled WGS sequence"/>
</dbReference>
<dbReference type="Gene3D" id="1.10.10.60">
    <property type="entry name" value="Homeodomain-like"/>
    <property type="match status" value="1"/>
</dbReference>
<evidence type="ECO:0000259" key="4">
    <source>
        <dbReference type="PROSITE" id="PS01124"/>
    </source>
</evidence>
<dbReference type="PROSITE" id="PS01124">
    <property type="entry name" value="HTH_ARAC_FAMILY_2"/>
    <property type="match status" value="1"/>
</dbReference>
<dbReference type="Pfam" id="PF12833">
    <property type="entry name" value="HTH_18"/>
    <property type="match status" value="1"/>
</dbReference>
<keyword evidence="2" id="KW-0238">DNA-binding</keyword>
<evidence type="ECO:0000256" key="2">
    <source>
        <dbReference type="ARBA" id="ARBA00023125"/>
    </source>
</evidence>
<feature type="domain" description="HTH araC/xylS-type" evidence="4">
    <location>
        <begin position="211"/>
        <end position="310"/>
    </location>
</feature>
<accession>A0ABV7VU98</accession>
<keyword evidence="6" id="KW-1185">Reference proteome</keyword>
<dbReference type="SMART" id="SM00342">
    <property type="entry name" value="HTH_ARAC"/>
    <property type="match status" value="1"/>
</dbReference>
<evidence type="ECO:0000313" key="5">
    <source>
        <dbReference type="EMBL" id="MFC3680422.1"/>
    </source>
</evidence>
<dbReference type="InterPro" id="IPR018060">
    <property type="entry name" value="HTH_AraC"/>
</dbReference>
<evidence type="ECO:0000313" key="6">
    <source>
        <dbReference type="Proteomes" id="UP001595722"/>
    </source>
</evidence>
<dbReference type="PANTHER" id="PTHR43280">
    <property type="entry name" value="ARAC-FAMILY TRANSCRIPTIONAL REGULATOR"/>
    <property type="match status" value="1"/>
</dbReference>
<sequence>MVTKQTLRTDIWLPEERWSNWVQLFSTASAYECALHKPAELTDYNAHLIAYRIGQHSFSKTLFDGNNSTRTQQHTEDGYNKYLLFFLDSGSGYLQRKNEIVPLKQDVIYLVDMAQPIQSSMVGKTNMTSVHIPRREIEDLIAGPNDQAILYFNANTASGWLLKNYLQLLPYSLSQYANAPEGLYHPVFSLVRSLLLEDKDETPDKDQCLLIECRKLIRIHLSDENFNVDKISTLMQMSRSGFLRFMKRVDASFSDELSFQRANLAQQKLNDGYPFSMTQLACECGFRSSSQFSRSFKHRVGCTPSEYAAGFRTADR</sequence>
<dbReference type="PROSITE" id="PS00041">
    <property type="entry name" value="HTH_ARAC_FAMILY_1"/>
    <property type="match status" value="1"/>
</dbReference>
<gene>
    <name evidence="5" type="ORF">ACFOMG_09970</name>
</gene>
<dbReference type="PANTHER" id="PTHR43280:SF28">
    <property type="entry name" value="HTH-TYPE TRANSCRIPTIONAL ACTIVATOR RHAS"/>
    <property type="match status" value="1"/>
</dbReference>
<dbReference type="EMBL" id="JBHRYB010000008">
    <property type="protein sequence ID" value="MFC3680422.1"/>
    <property type="molecule type" value="Genomic_DNA"/>
</dbReference>
<organism evidence="5 6">
    <name type="scientific">Bacterioplanoides pacificum</name>
    <dbReference type="NCBI Taxonomy" id="1171596"/>
    <lineage>
        <taxon>Bacteria</taxon>
        <taxon>Pseudomonadati</taxon>
        <taxon>Pseudomonadota</taxon>
        <taxon>Gammaproteobacteria</taxon>
        <taxon>Oceanospirillales</taxon>
        <taxon>Oceanospirillaceae</taxon>
        <taxon>Bacterioplanoides</taxon>
    </lineage>
</organism>
<keyword evidence="1" id="KW-0805">Transcription regulation</keyword>
<dbReference type="PRINTS" id="PR00032">
    <property type="entry name" value="HTHARAC"/>
</dbReference>
<dbReference type="InterPro" id="IPR009057">
    <property type="entry name" value="Homeodomain-like_sf"/>
</dbReference>
<protein>
    <submittedName>
        <fullName evidence="5">Helix-turn-helix domain-containing protein</fullName>
    </submittedName>
</protein>
<name>A0ABV7VU98_9GAMM</name>
<comment type="caution">
    <text evidence="5">The sequence shown here is derived from an EMBL/GenBank/DDBJ whole genome shotgun (WGS) entry which is preliminary data.</text>
</comment>
<dbReference type="SUPFAM" id="SSF46689">
    <property type="entry name" value="Homeodomain-like"/>
    <property type="match status" value="1"/>
</dbReference>
<dbReference type="RefSeq" id="WP_376866385.1">
    <property type="nucleotide sequence ID" value="NZ_JBHRYB010000008.1"/>
</dbReference>
<evidence type="ECO:0000256" key="3">
    <source>
        <dbReference type="ARBA" id="ARBA00023163"/>
    </source>
</evidence>
<keyword evidence="3" id="KW-0804">Transcription</keyword>
<dbReference type="InterPro" id="IPR018062">
    <property type="entry name" value="HTH_AraC-typ_CS"/>
</dbReference>
<dbReference type="InterPro" id="IPR020449">
    <property type="entry name" value="Tscrpt_reg_AraC-type_HTH"/>
</dbReference>